<dbReference type="AlphaFoldDB" id="A0A6J4L666"/>
<dbReference type="SUPFAM" id="SSF53448">
    <property type="entry name" value="Nucleotide-diphospho-sugar transferases"/>
    <property type="match status" value="1"/>
</dbReference>
<dbReference type="EMBL" id="CADCUE010000077">
    <property type="protein sequence ID" value="CAA9324114.1"/>
    <property type="molecule type" value="Genomic_DNA"/>
</dbReference>
<evidence type="ECO:0000313" key="3">
    <source>
        <dbReference type="EMBL" id="CAA9324114.1"/>
    </source>
</evidence>
<evidence type="ECO:0000259" key="2">
    <source>
        <dbReference type="Pfam" id="PF00535"/>
    </source>
</evidence>
<dbReference type="Pfam" id="PF00535">
    <property type="entry name" value="Glycos_transf_2"/>
    <property type="match status" value="1"/>
</dbReference>
<feature type="domain" description="Glycosyltransferase 2-like" evidence="2">
    <location>
        <begin position="7"/>
        <end position="109"/>
    </location>
</feature>
<sequence length="344" mass="37618">MTPPLVSVVVPTHDRAPLLPRLLRSVLGQRDVELELLVVDDGSCDATAQVLARCDDPRLRVLRHATAQGVAAARNTGTRAARGRWVAWCDDDDVWAPTKLALQLQAVAASPGALWCNGGCAYVDPALELSRVRSCPDPRTVAQDMLHFNAVTGGGSGVLAERELVLSLGGFDTTFSMYADWDMWARLAQAAPLAVVDLPLVGYLQHAGGMSQRGLHLAFDELEDLQASLARLGARSGRPVALDRKGLGMWMLRQQTSAGRRRDNLVLPFRLLRAGCVTPARAVAYSLLTALTPALIEWRWASFWEVDPEPMAYADAWLEVLREQEREPRPPRRSAGVSAPPRPR</sequence>
<dbReference type="CDD" id="cd00761">
    <property type="entry name" value="Glyco_tranf_GTA_type"/>
    <property type="match status" value="1"/>
</dbReference>
<dbReference type="InterPro" id="IPR050834">
    <property type="entry name" value="Glycosyltransf_2"/>
</dbReference>
<dbReference type="PANTHER" id="PTHR43685:SF2">
    <property type="entry name" value="GLYCOSYLTRANSFERASE 2-LIKE DOMAIN-CONTAINING PROTEIN"/>
    <property type="match status" value="1"/>
</dbReference>
<protein>
    <recommendedName>
        <fullName evidence="2">Glycosyltransferase 2-like domain-containing protein</fullName>
    </recommendedName>
</protein>
<feature type="region of interest" description="Disordered" evidence="1">
    <location>
        <begin position="324"/>
        <end position="344"/>
    </location>
</feature>
<proteinExistence type="predicted"/>
<accession>A0A6J4L666</accession>
<dbReference type="InterPro" id="IPR029044">
    <property type="entry name" value="Nucleotide-diphossugar_trans"/>
</dbReference>
<dbReference type="PANTHER" id="PTHR43685">
    <property type="entry name" value="GLYCOSYLTRANSFERASE"/>
    <property type="match status" value="1"/>
</dbReference>
<reference evidence="3" key="1">
    <citation type="submission" date="2020-02" db="EMBL/GenBank/DDBJ databases">
        <authorList>
            <person name="Meier V. D."/>
        </authorList>
    </citation>
    <scope>NUCLEOTIDE SEQUENCE</scope>
    <source>
        <strain evidence="3">AVDCRST_MAG16</strain>
    </source>
</reference>
<evidence type="ECO:0000256" key="1">
    <source>
        <dbReference type="SAM" id="MobiDB-lite"/>
    </source>
</evidence>
<gene>
    <name evidence="3" type="ORF">AVDCRST_MAG16-951</name>
</gene>
<dbReference type="InterPro" id="IPR001173">
    <property type="entry name" value="Glyco_trans_2-like"/>
</dbReference>
<organism evidence="3">
    <name type="scientific">uncultured Frankineae bacterium</name>
    <dbReference type="NCBI Taxonomy" id="437475"/>
    <lineage>
        <taxon>Bacteria</taxon>
        <taxon>Bacillati</taxon>
        <taxon>Actinomycetota</taxon>
        <taxon>Actinomycetes</taxon>
        <taxon>Frankiales</taxon>
        <taxon>environmental samples</taxon>
    </lineage>
</organism>
<name>A0A6J4L666_9ACTN</name>
<dbReference type="Gene3D" id="3.90.550.10">
    <property type="entry name" value="Spore Coat Polysaccharide Biosynthesis Protein SpsA, Chain A"/>
    <property type="match status" value="1"/>
</dbReference>